<evidence type="ECO:0000313" key="3">
    <source>
        <dbReference type="EMBL" id="BAC70654.1"/>
    </source>
</evidence>
<reference evidence="3 4" key="3">
    <citation type="journal article" date="2014" name="J. Ind. Microbiol. Biotechnol.">
        <title>Genome mining of the Streptomyces avermitilis genome and development of genome-minimized hosts for heterologous expression of biosynthetic gene clusters.</title>
        <authorList>
            <person name="Ikeda H."/>
            <person name="Shin-ya K."/>
            <person name="Omura S."/>
        </authorList>
    </citation>
    <scope>NUCLEOTIDE SEQUENCE [LARGE SCALE GENOMIC DNA]</scope>
    <source>
        <strain evidence="4">ATCC 31267 / DSM 46492 / JCM 5070 / NBRC 14893 / NCIMB 12804 / NRRL 8165 / MA-4680</strain>
    </source>
</reference>
<evidence type="ECO:0000256" key="2">
    <source>
        <dbReference type="SAM" id="Phobius"/>
    </source>
</evidence>
<sequence>MTSEPRAAGTLPPDETRAARKPTWRTEPHRRSKPRMPHARYDQRVRALVEVRGGPDDWEEAQRCFEEHGWPVRGFSTETGGEPPRGPALDPDPEARVYEIEVRLFGAAKACDRGAAHRVRKAMRGARLEAYVRFAEPVRRDREMFSHWRVVDSARHRARPPHSWRRTVSRLALRCGWYDAGGVVSGHPRQALRLARTHTPQIAGAGVRPLDGRWRGTVRYWPEEETEHRLFHAVSWSLLTAAALVFAAGRSGFAWWFWVTVAGLGAAGGVRAGARLAREGRRFGVVTVLLLMAFLTASGLGLVDGEGHGWTRRQILMTALVLGVMSGLWLLVRQWSWGEWVAWAVPLVATLALSSFLAAGSVLHALYADGLSLSPDDLEVPAVWQVLAAAKLLTLLSPLLVVPAWWGIARHRHHSYAAPGERLNVALNACFFLLMLGVVTLQALDSASTAVHRTTEAAERGDDPPSYFGVEPEWTCVEPAVPLTRLSGEGPHLSPKHPYLSFGVTAGTAILWDRTTHEPLKLQSSQIRLTPAESGTTRCTKPTTGAS</sequence>
<dbReference type="eggNOG" id="ENOG5030QNT">
    <property type="taxonomic scope" value="Bacteria"/>
</dbReference>
<proteinExistence type="predicted"/>
<keyword evidence="2" id="KW-1133">Transmembrane helix</keyword>
<keyword evidence="2" id="KW-0472">Membrane</keyword>
<dbReference type="HOGENOM" id="CLU_516694_0_0_11"/>
<feature type="transmembrane region" description="Helical" evidence="2">
    <location>
        <begin position="382"/>
        <end position="405"/>
    </location>
</feature>
<dbReference type="KEGG" id="sma:SAVERM_2943"/>
<evidence type="ECO:0000256" key="1">
    <source>
        <dbReference type="SAM" id="MobiDB-lite"/>
    </source>
</evidence>
<organism evidence="3 4">
    <name type="scientific">Streptomyces avermitilis (strain ATCC 31267 / DSM 46492 / JCM 5070 / NBRC 14893 / NCIMB 12804 / NRRL 8165 / MA-4680)</name>
    <dbReference type="NCBI Taxonomy" id="227882"/>
    <lineage>
        <taxon>Bacteria</taxon>
        <taxon>Bacillati</taxon>
        <taxon>Actinomycetota</taxon>
        <taxon>Actinomycetes</taxon>
        <taxon>Kitasatosporales</taxon>
        <taxon>Streptomycetaceae</taxon>
        <taxon>Streptomyces</taxon>
    </lineage>
</organism>
<dbReference type="Proteomes" id="UP000000428">
    <property type="component" value="Chromosome"/>
</dbReference>
<protein>
    <submittedName>
        <fullName evidence="3">Uncharacterized protein</fullName>
    </submittedName>
</protein>
<name>Q82J39_STRAW</name>
<feature type="region of interest" description="Disordered" evidence="1">
    <location>
        <begin position="1"/>
        <end position="41"/>
    </location>
</feature>
<feature type="transmembrane region" description="Helical" evidence="2">
    <location>
        <begin position="425"/>
        <end position="444"/>
    </location>
</feature>
<feature type="transmembrane region" description="Helical" evidence="2">
    <location>
        <begin position="283"/>
        <end position="303"/>
    </location>
</feature>
<feature type="compositionally biased region" description="Basic and acidic residues" evidence="1">
    <location>
        <begin position="14"/>
        <end position="29"/>
    </location>
</feature>
<keyword evidence="4" id="KW-1185">Reference proteome</keyword>
<dbReference type="AlphaFoldDB" id="Q82J39"/>
<gene>
    <name evidence="3" type="ORF">SAVERM_2943</name>
</gene>
<reference evidence="3 4" key="2">
    <citation type="journal article" date="2003" name="Nat. Biotechnol.">
        <title>Complete genome sequence and comparative analysis of the industrial microorganism Streptomyces avermitilis.</title>
        <authorList>
            <person name="Ikeda H."/>
            <person name="Ishikawa J."/>
            <person name="Hanamoto A."/>
            <person name="Shinose M."/>
            <person name="Kikuchi H."/>
            <person name="Shiba T."/>
            <person name="Sakaki Y."/>
            <person name="Hattori M."/>
            <person name="Omura S."/>
        </authorList>
    </citation>
    <scope>NUCLEOTIDE SEQUENCE [LARGE SCALE GENOMIC DNA]</scope>
    <source>
        <strain evidence="4">ATCC 31267 / DSM 46492 / JCM 5070 / NBRC 14893 / NCIMB 12804 / NRRL 8165 / MA-4680</strain>
    </source>
</reference>
<keyword evidence="2" id="KW-0812">Transmembrane</keyword>
<reference evidence="3 4" key="1">
    <citation type="journal article" date="2001" name="Proc. Natl. Acad. Sci. U.S.A.">
        <title>Genome sequence of an industrial microorganism Streptomyces avermitilis: deducing the ability of producing secondary metabolites.</title>
        <authorList>
            <person name="Omura S."/>
            <person name="Ikeda H."/>
            <person name="Ishikawa J."/>
            <person name="Hanamoto A."/>
            <person name="Takahashi C."/>
            <person name="Shinose M."/>
            <person name="Takahashi Y."/>
            <person name="Horikawa H."/>
            <person name="Nakazawa H."/>
            <person name="Osonoe T."/>
            <person name="Kikuchi H."/>
            <person name="Shiba T."/>
            <person name="Sakaki Y."/>
            <person name="Hattori M."/>
        </authorList>
    </citation>
    <scope>NUCLEOTIDE SEQUENCE [LARGE SCALE GENOMIC DNA]</scope>
    <source>
        <strain evidence="4">ATCC 31267 / DSM 46492 / JCM 5070 / NBRC 14893 / NCIMB 12804 / NRRL 8165 / MA-4680</strain>
    </source>
</reference>
<accession>Q82J39</accession>
<feature type="transmembrane region" description="Helical" evidence="2">
    <location>
        <begin position="315"/>
        <end position="332"/>
    </location>
</feature>
<feature type="transmembrane region" description="Helical" evidence="2">
    <location>
        <begin position="344"/>
        <end position="367"/>
    </location>
</feature>
<evidence type="ECO:0000313" key="4">
    <source>
        <dbReference type="Proteomes" id="UP000000428"/>
    </source>
</evidence>
<feature type="transmembrane region" description="Helical" evidence="2">
    <location>
        <begin position="255"/>
        <end position="274"/>
    </location>
</feature>
<dbReference type="EMBL" id="BA000030">
    <property type="protein sequence ID" value="BAC70654.1"/>
    <property type="molecule type" value="Genomic_DNA"/>
</dbReference>